<keyword evidence="3" id="KW-1185">Reference proteome</keyword>
<accession>A0AAN8H1B9</accession>
<reference evidence="2 3" key="1">
    <citation type="journal article" date="2023" name="Mol. Biol. Evol.">
        <title>Genomics of Secondarily Temperate Adaptation in the Only Non-Antarctic Icefish.</title>
        <authorList>
            <person name="Rivera-Colon A.G."/>
            <person name="Rayamajhi N."/>
            <person name="Minhas B.F."/>
            <person name="Madrigal G."/>
            <person name="Bilyk K.T."/>
            <person name="Yoon V."/>
            <person name="Hune M."/>
            <person name="Gregory S."/>
            <person name="Cheng C.H.C."/>
            <person name="Catchen J.M."/>
        </authorList>
    </citation>
    <scope>NUCLEOTIDE SEQUENCE [LARGE SCALE GENOMIC DNA]</scope>
    <source>
        <strain evidence="2">JC2023a</strain>
    </source>
</reference>
<evidence type="ECO:0000313" key="2">
    <source>
        <dbReference type="EMBL" id="KAK5899644.1"/>
    </source>
</evidence>
<gene>
    <name evidence="2" type="ORF">CesoFtcFv8_009103</name>
</gene>
<organism evidence="2 3">
    <name type="scientific">Champsocephalus esox</name>
    <name type="common">pike icefish</name>
    <dbReference type="NCBI Taxonomy" id="159716"/>
    <lineage>
        <taxon>Eukaryota</taxon>
        <taxon>Metazoa</taxon>
        <taxon>Chordata</taxon>
        <taxon>Craniata</taxon>
        <taxon>Vertebrata</taxon>
        <taxon>Euteleostomi</taxon>
        <taxon>Actinopterygii</taxon>
        <taxon>Neopterygii</taxon>
        <taxon>Teleostei</taxon>
        <taxon>Neoteleostei</taxon>
        <taxon>Acanthomorphata</taxon>
        <taxon>Eupercaria</taxon>
        <taxon>Perciformes</taxon>
        <taxon>Notothenioidei</taxon>
        <taxon>Channichthyidae</taxon>
        <taxon>Champsocephalus</taxon>
    </lineage>
</organism>
<proteinExistence type="predicted"/>
<protein>
    <submittedName>
        <fullName evidence="2">Uncharacterized protein</fullName>
    </submittedName>
</protein>
<dbReference type="EMBL" id="JAULUE010002052">
    <property type="protein sequence ID" value="KAK5899644.1"/>
    <property type="molecule type" value="Genomic_DNA"/>
</dbReference>
<sequence length="128" mass="13574">MEWGTVNSGCEDFTEDFFTSSQETSSESNSSDSEVIIMSPTSAEFNAADTLMWEPADGESGTDSAAPLIVLCSDSQEGPGTSGGVLETACYSKYTQLYAPIVIEDKDDSDSVECRHSRGCKGGPAITF</sequence>
<feature type="region of interest" description="Disordered" evidence="1">
    <location>
        <begin position="1"/>
        <end position="34"/>
    </location>
</feature>
<comment type="caution">
    <text evidence="2">The sequence shown here is derived from an EMBL/GenBank/DDBJ whole genome shotgun (WGS) entry which is preliminary data.</text>
</comment>
<evidence type="ECO:0000313" key="3">
    <source>
        <dbReference type="Proteomes" id="UP001335648"/>
    </source>
</evidence>
<dbReference type="AlphaFoldDB" id="A0AAN8H1B9"/>
<feature type="compositionally biased region" description="Low complexity" evidence="1">
    <location>
        <begin position="16"/>
        <end position="34"/>
    </location>
</feature>
<dbReference type="Proteomes" id="UP001335648">
    <property type="component" value="Unassembled WGS sequence"/>
</dbReference>
<name>A0AAN8H1B9_9TELE</name>
<evidence type="ECO:0000256" key="1">
    <source>
        <dbReference type="SAM" id="MobiDB-lite"/>
    </source>
</evidence>